<evidence type="ECO:0000256" key="1">
    <source>
        <dbReference type="SAM" id="MobiDB-lite"/>
    </source>
</evidence>
<reference evidence="3" key="2">
    <citation type="submission" date="2013-12" db="EMBL/GenBank/DDBJ databases">
        <authorList>
            <person name="Yu Y."/>
            <person name="Lee S."/>
            <person name="de Baynast K."/>
            <person name="Wissotski M."/>
            <person name="Liu L."/>
            <person name="Talag J."/>
            <person name="Goicoechea J."/>
            <person name="Angelova A."/>
            <person name="Jetty R."/>
            <person name="Kudrna D."/>
            <person name="Golser W."/>
            <person name="Rivera L."/>
            <person name="Zhang J."/>
            <person name="Wing R."/>
        </authorList>
    </citation>
    <scope>NUCLEOTIDE SEQUENCE</scope>
</reference>
<feature type="region of interest" description="Disordered" evidence="1">
    <location>
        <begin position="13"/>
        <end position="116"/>
    </location>
</feature>
<dbReference type="AlphaFoldDB" id="A0A0D9VVG8"/>
<feature type="compositionally biased region" description="Polar residues" evidence="1">
    <location>
        <begin position="15"/>
        <end position="27"/>
    </location>
</feature>
<dbReference type="Gramene" id="LPERR03G18960.1">
    <property type="protein sequence ID" value="LPERR03G18960.1"/>
    <property type="gene ID" value="LPERR03G18960"/>
</dbReference>
<protein>
    <submittedName>
        <fullName evidence="2">Uncharacterized protein</fullName>
    </submittedName>
</protein>
<name>A0A0D9VVG8_9ORYZ</name>
<proteinExistence type="predicted"/>
<organism evidence="2 3">
    <name type="scientific">Leersia perrieri</name>
    <dbReference type="NCBI Taxonomy" id="77586"/>
    <lineage>
        <taxon>Eukaryota</taxon>
        <taxon>Viridiplantae</taxon>
        <taxon>Streptophyta</taxon>
        <taxon>Embryophyta</taxon>
        <taxon>Tracheophyta</taxon>
        <taxon>Spermatophyta</taxon>
        <taxon>Magnoliopsida</taxon>
        <taxon>Liliopsida</taxon>
        <taxon>Poales</taxon>
        <taxon>Poaceae</taxon>
        <taxon>BOP clade</taxon>
        <taxon>Oryzoideae</taxon>
        <taxon>Oryzeae</taxon>
        <taxon>Oryzinae</taxon>
        <taxon>Leersia</taxon>
    </lineage>
</organism>
<evidence type="ECO:0000313" key="2">
    <source>
        <dbReference type="EnsemblPlants" id="LPERR03G18960.1"/>
    </source>
</evidence>
<reference evidence="2 3" key="1">
    <citation type="submission" date="2012-08" db="EMBL/GenBank/DDBJ databases">
        <title>Oryza genome evolution.</title>
        <authorList>
            <person name="Wing R.A."/>
        </authorList>
    </citation>
    <scope>NUCLEOTIDE SEQUENCE</scope>
</reference>
<evidence type="ECO:0000313" key="3">
    <source>
        <dbReference type="Proteomes" id="UP000032180"/>
    </source>
</evidence>
<feature type="compositionally biased region" description="Gly residues" evidence="1">
    <location>
        <begin position="50"/>
        <end position="60"/>
    </location>
</feature>
<sequence length="116" mass="11786">MCNFQTIKDAGAAANRNSAFWSTDNKGTTAEDWSTTATTGLETAVLGTTGSDGGWPGTRGGADREGGRGDGSYGDNYRWRCSGPLYPRASDGGDPSTTGHTRAQSGGGNSSVTGSV</sequence>
<feature type="compositionally biased region" description="Low complexity" evidence="1">
    <location>
        <begin position="28"/>
        <end position="39"/>
    </location>
</feature>
<dbReference type="HOGENOM" id="CLU_2100399_0_0_1"/>
<dbReference type="EnsemblPlants" id="LPERR03G18960.1">
    <property type="protein sequence ID" value="LPERR03G18960.1"/>
    <property type="gene ID" value="LPERR03G18960"/>
</dbReference>
<keyword evidence="3" id="KW-1185">Reference proteome</keyword>
<dbReference type="Proteomes" id="UP000032180">
    <property type="component" value="Chromosome 3"/>
</dbReference>
<reference evidence="2" key="3">
    <citation type="submission" date="2015-04" db="UniProtKB">
        <authorList>
            <consortium name="EnsemblPlants"/>
        </authorList>
    </citation>
    <scope>IDENTIFICATION</scope>
</reference>
<accession>A0A0D9VVG8</accession>
<feature type="compositionally biased region" description="Polar residues" evidence="1">
    <location>
        <begin position="95"/>
        <end position="104"/>
    </location>
</feature>